<reference evidence="3 4" key="1">
    <citation type="submission" date="2021-04" db="EMBL/GenBank/DDBJ databases">
        <title>Characterization of the biosynthetic gene cluster of new lipopeptides with antitumor activity in the genome of the marine Streptomyces PHM034.</title>
        <authorList>
            <person name="Ceniceros A."/>
            <person name="Canedo L."/>
            <person name="Mendez C."/>
            <person name="Olano C."/>
            <person name="Schleissner C."/>
            <person name="Cuevas C."/>
            <person name="De La Calle F."/>
            <person name="Salas J.A."/>
        </authorList>
    </citation>
    <scope>NUCLEOTIDE SEQUENCE [LARGE SCALE GENOMIC DNA]</scope>
    <source>
        <strain evidence="3 4">PHM034</strain>
    </source>
</reference>
<keyword evidence="4" id="KW-1185">Reference proteome</keyword>
<proteinExistence type="predicted"/>
<accession>A0A941FGN6</accession>
<evidence type="ECO:0000313" key="4">
    <source>
        <dbReference type="Proteomes" id="UP000682308"/>
    </source>
</evidence>
<dbReference type="Proteomes" id="UP000682308">
    <property type="component" value="Unassembled WGS sequence"/>
</dbReference>
<name>A0A941FGN6_9ACTN</name>
<dbReference type="InterPro" id="IPR011081">
    <property type="entry name" value="Big_4"/>
</dbReference>
<evidence type="ECO:0000256" key="1">
    <source>
        <dbReference type="SAM" id="MobiDB-lite"/>
    </source>
</evidence>
<dbReference type="AlphaFoldDB" id="A0A941FGN6"/>
<feature type="domain" description="Bacterial Ig-like" evidence="2">
    <location>
        <begin position="64"/>
        <end position="120"/>
    </location>
</feature>
<dbReference type="Pfam" id="PF07532">
    <property type="entry name" value="Big_4"/>
    <property type="match status" value="1"/>
</dbReference>
<sequence>MTLVYADGSTARSPVAWPALTEDQVAEGGTRVTITGLADRAAQPVTATVWVRHTDAVEITNIAEERLTTRPGRPPTLPATVVATYNDGSKDSRTEVTWDPVDPDQYAGPGSFEVEGTVPGTSHRATATITVMPPT</sequence>
<evidence type="ECO:0000259" key="2">
    <source>
        <dbReference type="Pfam" id="PF07532"/>
    </source>
</evidence>
<protein>
    <submittedName>
        <fullName evidence="3">Ig-like domain-containing protein</fullName>
    </submittedName>
</protein>
<evidence type="ECO:0000313" key="3">
    <source>
        <dbReference type="EMBL" id="MBR8639727.1"/>
    </source>
</evidence>
<organism evidence="3 4">
    <name type="scientific">Streptomyces tuirus</name>
    <dbReference type="NCBI Taxonomy" id="68278"/>
    <lineage>
        <taxon>Bacteria</taxon>
        <taxon>Bacillati</taxon>
        <taxon>Actinomycetota</taxon>
        <taxon>Actinomycetes</taxon>
        <taxon>Kitasatosporales</taxon>
        <taxon>Streptomycetaceae</taxon>
        <taxon>Streptomyces</taxon>
    </lineage>
</organism>
<feature type="region of interest" description="Disordered" evidence="1">
    <location>
        <begin position="68"/>
        <end position="109"/>
    </location>
</feature>
<comment type="caution">
    <text evidence="3">The sequence shown here is derived from an EMBL/GenBank/DDBJ whole genome shotgun (WGS) entry which is preliminary data.</text>
</comment>
<gene>
    <name evidence="3" type="ORF">KEF29_11515</name>
</gene>
<dbReference type="EMBL" id="JAGTPG010000002">
    <property type="protein sequence ID" value="MBR8639727.1"/>
    <property type="molecule type" value="Genomic_DNA"/>
</dbReference>